<protein>
    <submittedName>
        <fullName evidence="3">Phycocyanobilin Cys-84 alpha-C-phycocyanin lyase, CpcE subunit</fullName>
        <ecNumber evidence="3">4.-.-.-</ecNumber>
    </submittedName>
</protein>
<evidence type="ECO:0000256" key="1">
    <source>
        <dbReference type="ARBA" id="ARBA00022549"/>
    </source>
</evidence>
<dbReference type="Proteomes" id="UP000248857">
    <property type="component" value="Unassembled WGS sequence"/>
</dbReference>
<dbReference type="SMART" id="SM00567">
    <property type="entry name" value="EZ_HEAT"/>
    <property type="match status" value="5"/>
</dbReference>
<dbReference type="GO" id="GO:0030089">
    <property type="term" value="C:phycobilisome"/>
    <property type="evidence" value="ECO:0007669"/>
    <property type="project" value="UniProtKB-KW"/>
</dbReference>
<dbReference type="SUPFAM" id="SSF48371">
    <property type="entry name" value="ARM repeat"/>
    <property type="match status" value="1"/>
</dbReference>
<dbReference type="EC" id="4.-.-.-" evidence="3"/>
<evidence type="ECO:0000313" key="3">
    <source>
        <dbReference type="EMBL" id="PZD70770.1"/>
    </source>
</evidence>
<dbReference type="EMBL" id="PQWO01000028">
    <property type="protein sequence ID" value="PZD70770.1"/>
    <property type="molecule type" value="Genomic_DNA"/>
</dbReference>
<keyword evidence="1" id="KW-0042">Antenna complex</keyword>
<dbReference type="InterPro" id="IPR011989">
    <property type="entry name" value="ARM-like"/>
</dbReference>
<keyword evidence="4" id="KW-1185">Reference proteome</keyword>
<dbReference type="GO" id="GO:0016829">
    <property type="term" value="F:lyase activity"/>
    <property type="evidence" value="ECO:0007669"/>
    <property type="project" value="UniProtKB-KW"/>
</dbReference>
<evidence type="ECO:0000256" key="2">
    <source>
        <dbReference type="ARBA" id="ARBA00022738"/>
    </source>
</evidence>
<name>A0A2W1J927_9CYAN</name>
<dbReference type="PANTHER" id="PTHR12697">
    <property type="entry name" value="PBS LYASE HEAT-LIKE PROTEIN"/>
    <property type="match status" value="1"/>
</dbReference>
<proteinExistence type="predicted"/>
<keyword evidence="2" id="KW-0605">Phycobilisome</keyword>
<sequence length="270" mass="29055">MDTCEQENQQLTVEQAVDHLQGEDLGLRVYAAWWLGRFRVDTPDAVDGLIAALADEDDRTEAGGYPLRRNAARALGKLGHQRAVSALLVALECSDFYVREAAAQALESLGHPDCIARLVALLNDQVPGTLPAPEPPHLVQPFEAIIEALGTLGAQEARSLIEPFLDHSVPRIQYAALRAMFQLTSDPQAARQYGEGLVQALSHDNLSLRRVVLSDLGAIGYLPAAVAIARTPAENSLKLIALKGVLEKQVSGPDLSAEAVEVMTLMDGLL</sequence>
<organism evidence="3 4">
    <name type="scientific">Acaryochloris thomasi RCC1774</name>
    <dbReference type="NCBI Taxonomy" id="1764569"/>
    <lineage>
        <taxon>Bacteria</taxon>
        <taxon>Bacillati</taxon>
        <taxon>Cyanobacteriota</taxon>
        <taxon>Cyanophyceae</taxon>
        <taxon>Acaryochloridales</taxon>
        <taxon>Acaryochloridaceae</taxon>
        <taxon>Acaryochloris</taxon>
        <taxon>Acaryochloris thomasi</taxon>
    </lineage>
</organism>
<reference evidence="3 4" key="1">
    <citation type="journal article" date="2018" name="Sci. Rep.">
        <title>A novel species of the marine cyanobacterium Acaryochloris with a unique pigment content and lifestyle.</title>
        <authorList>
            <person name="Partensky F."/>
            <person name="Six C."/>
            <person name="Ratin M."/>
            <person name="Garczarek L."/>
            <person name="Vaulot D."/>
            <person name="Probert I."/>
            <person name="Calteau A."/>
            <person name="Gourvil P."/>
            <person name="Marie D."/>
            <person name="Grebert T."/>
            <person name="Bouchier C."/>
            <person name="Le Panse S."/>
            <person name="Gachenot M."/>
            <person name="Rodriguez F."/>
            <person name="Garrido J.L."/>
        </authorList>
    </citation>
    <scope>NUCLEOTIDE SEQUENCE [LARGE SCALE GENOMIC DNA]</scope>
    <source>
        <strain evidence="3 4">RCC1774</strain>
    </source>
</reference>
<dbReference type="PANTHER" id="PTHR12697:SF40">
    <property type="entry name" value="PHYCOCYANOBILIN LYASE SUBUNIT ALPHA"/>
    <property type="match status" value="1"/>
</dbReference>
<keyword evidence="3" id="KW-0456">Lyase</keyword>
<comment type="caution">
    <text evidence="3">The sequence shown here is derived from an EMBL/GenBank/DDBJ whole genome shotgun (WGS) entry which is preliminary data.</text>
</comment>
<dbReference type="Gene3D" id="1.25.10.10">
    <property type="entry name" value="Leucine-rich Repeat Variant"/>
    <property type="match status" value="2"/>
</dbReference>
<dbReference type="RefSeq" id="WP_233501872.1">
    <property type="nucleotide sequence ID" value="NZ_CAWNWM010000028.1"/>
</dbReference>
<dbReference type="GO" id="GO:0016491">
    <property type="term" value="F:oxidoreductase activity"/>
    <property type="evidence" value="ECO:0007669"/>
    <property type="project" value="TreeGrafter"/>
</dbReference>
<gene>
    <name evidence="3" type="primary">cpcE</name>
    <name evidence="3" type="ORF">C1752_09137</name>
</gene>
<dbReference type="AlphaFoldDB" id="A0A2W1J927"/>
<dbReference type="Pfam" id="PF13646">
    <property type="entry name" value="HEAT_2"/>
    <property type="match status" value="1"/>
</dbReference>
<evidence type="ECO:0000313" key="4">
    <source>
        <dbReference type="Proteomes" id="UP000248857"/>
    </source>
</evidence>
<dbReference type="Pfam" id="PF03130">
    <property type="entry name" value="HEAT_PBS"/>
    <property type="match status" value="1"/>
</dbReference>
<dbReference type="InterPro" id="IPR004155">
    <property type="entry name" value="PBS_lyase_HEAT"/>
</dbReference>
<accession>A0A2W1J927</accession>
<dbReference type="InterPro" id="IPR016024">
    <property type="entry name" value="ARM-type_fold"/>
</dbReference>